<evidence type="ECO:0000313" key="8">
    <source>
        <dbReference type="Proteomes" id="UP000045706"/>
    </source>
</evidence>
<dbReference type="AlphaFoldDB" id="A0A0G4NNE0"/>
<evidence type="ECO:0000256" key="6">
    <source>
        <dbReference type="SAM" id="MobiDB-lite"/>
    </source>
</evidence>
<gene>
    <name evidence="7" type="ORF">BN1723_007863</name>
</gene>
<dbReference type="GO" id="GO:0031491">
    <property type="term" value="F:nucleosome binding"/>
    <property type="evidence" value="ECO:0007669"/>
    <property type="project" value="TreeGrafter"/>
</dbReference>
<dbReference type="GO" id="GO:0005634">
    <property type="term" value="C:nucleus"/>
    <property type="evidence" value="ECO:0007669"/>
    <property type="project" value="UniProtKB-SubCell"/>
</dbReference>
<name>A0A0G4NNE0_VERLO</name>
<feature type="region of interest" description="Disordered" evidence="6">
    <location>
        <begin position="644"/>
        <end position="783"/>
    </location>
</feature>
<evidence type="ECO:0000256" key="3">
    <source>
        <dbReference type="ARBA" id="ARBA00007335"/>
    </source>
</evidence>
<dbReference type="InterPro" id="IPR033053">
    <property type="entry name" value="Hir3/CABIN1"/>
</dbReference>
<evidence type="ECO:0000256" key="1">
    <source>
        <dbReference type="ARBA" id="ARBA00002687"/>
    </source>
</evidence>
<keyword evidence="5" id="KW-0539">Nucleus</keyword>
<proteinExistence type="inferred from homology"/>
<evidence type="ECO:0000256" key="2">
    <source>
        <dbReference type="ARBA" id="ARBA00004123"/>
    </source>
</evidence>
<accession>A0A0G4NNE0</accession>
<evidence type="ECO:0000313" key="7">
    <source>
        <dbReference type="EMBL" id="CRK47985.1"/>
    </source>
</evidence>
<comment type="subcellular location">
    <subcellularLocation>
        <location evidence="2">Nucleus</location>
    </subcellularLocation>
</comment>
<feature type="region of interest" description="Disordered" evidence="6">
    <location>
        <begin position="354"/>
        <end position="423"/>
    </location>
</feature>
<organism evidence="7 8">
    <name type="scientific">Verticillium longisporum</name>
    <name type="common">Verticillium dahliae var. longisporum</name>
    <dbReference type="NCBI Taxonomy" id="100787"/>
    <lineage>
        <taxon>Eukaryota</taxon>
        <taxon>Fungi</taxon>
        <taxon>Dikarya</taxon>
        <taxon>Ascomycota</taxon>
        <taxon>Pezizomycotina</taxon>
        <taxon>Sordariomycetes</taxon>
        <taxon>Hypocreomycetidae</taxon>
        <taxon>Glomerellales</taxon>
        <taxon>Plectosphaerellaceae</taxon>
        <taxon>Verticillium</taxon>
    </lineage>
</organism>
<dbReference type="Proteomes" id="UP000045706">
    <property type="component" value="Unassembled WGS sequence"/>
</dbReference>
<dbReference type="GO" id="GO:0006325">
    <property type="term" value="P:chromatin organization"/>
    <property type="evidence" value="ECO:0007669"/>
    <property type="project" value="InterPro"/>
</dbReference>
<dbReference type="PANTHER" id="PTHR15502:SF7">
    <property type="entry name" value="CALCINEURIN-BINDING PROTEIN CABIN-1"/>
    <property type="match status" value="1"/>
</dbReference>
<dbReference type="EMBL" id="CVQI01037161">
    <property type="protein sequence ID" value="CRK47985.1"/>
    <property type="molecule type" value="Genomic_DNA"/>
</dbReference>
<reference evidence="8" key="1">
    <citation type="submission" date="2015-05" db="EMBL/GenBank/DDBJ databases">
        <authorList>
            <person name="Fogelqvist Johan"/>
        </authorList>
    </citation>
    <scope>NUCLEOTIDE SEQUENCE [LARGE SCALE GENOMIC DNA]</scope>
</reference>
<dbReference type="PANTHER" id="PTHR15502">
    <property type="entry name" value="CALCINEURIN-BINDING PROTEIN CABIN 1-RELATED"/>
    <property type="match status" value="1"/>
</dbReference>
<sequence length="783" mass="86623">MPAFQAINVEPEENLDDEIDNTRQIHIDEALKRFQTALKLHAQGPRFFDEATDAYDDLFKSDIFQYPEAATEYERAELPASQLAVEASLAAGIDIQSGEVDGADSTLPQALFLAHKNHGQFLLDRIKHTARRTAVPPKAFFQQDDVKEQAQKALLDFNAALDRDPSDAELWRRIARVAGYLNSGRIRRYCLEAAIELDDDPTVEEVEPPSLAEGLAGEELKEHLQVLSDDMGLSHPILGPWVKHDMPALIKRHLDPIPFLPNPTKNLEATRSILTVSESKISIRCPTAAWSELGMALVQLVAEVGFTGKGITIDLPNSEPDEEAMDITDAIQKQLNEEVSSAAVDVGLPDAMDVSDSATKTEAADETATADGLKSRSEAASAPARKRSQSVAGLAEAGEDENAGEKRSKRIRRRETAGAGEVVNSSALHATQLAQYQAVDQHLFQKTKDVLENIGVTDQSVLDRIGEVLELCTSEDRSDKSTSQATIDLKSTITSFSADNAKILINKKETDTLGMSAFLEHAKGGNQKVSASPAFRESHGLGSFAKRLNAGWTTVQDMAWEWLKTIAPSYVEYKWSDMMKAAVVHVISRFDQDIYEMAKYEIEATAQSKHADQELMRIHNLEDEQEDEQEDETMGGVDADVEDETMEAHEEDETLAGHEDETLGDHEDETLEGHEEDETMEGHEEDETIGGHEEDDEEAEAEEEEEEEEEDEEEAEEGDEAEEAEEGDEAEEDEEAEEGEEDEAEEAEDDGEEEDEEEEEEEGDSREVADEDEEGSEAVEMDG</sequence>
<comment type="function">
    <text evidence="1">Has a role in a nucleosome assembly pathway that is required for the integrity of heterochromatin and proper chromosome segregation.</text>
</comment>
<feature type="compositionally biased region" description="Basic and acidic residues" evidence="6">
    <location>
        <begin position="655"/>
        <end position="665"/>
    </location>
</feature>
<feature type="compositionally biased region" description="Acidic residues" evidence="6">
    <location>
        <begin position="666"/>
        <end position="783"/>
    </location>
</feature>
<dbReference type="GO" id="GO:0000417">
    <property type="term" value="C:HIR complex"/>
    <property type="evidence" value="ECO:0007669"/>
    <property type="project" value="TreeGrafter"/>
</dbReference>
<comment type="similarity">
    <text evidence="3">Belongs to the HIR3 family.</text>
</comment>
<evidence type="ECO:0000256" key="5">
    <source>
        <dbReference type="ARBA" id="ARBA00023242"/>
    </source>
</evidence>
<evidence type="ECO:0000256" key="4">
    <source>
        <dbReference type="ARBA" id="ARBA00014848"/>
    </source>
</evidence>
<feature type="compositionally biased region" description="Acidic residues" evidence="6">
    <location>
        <begin position="644"/>
        <end position="654"/>
    </location>
</feature>
<protein>
    <recommendedName>
        <fullName evidence="4">Histone transcription regulator 3 homolog</fullName>
    </recommendedName>
</protein>
<feature type="compositionally biased region" description="Low complexity" evidence="6">
    <location>
        <begin position="358"/>
        <end position="371"/>
    </location>
</feature>